<proteinExistence type="predicted"/>
<protein>
    <submittedName>
        <fullName evidence="1">Uncharacterized protein</fullName>
    </submittedName>
</protein>
<dbReference type="EMBL" id="BTRK01000004">
    <property type="protein sequence ID" value="GMR49709.1"/>
    <property type="molecule type" value="Genomic_DNA"/>
</dbReference>
<organism evidence="1 2">
    <name type="scientific">Pristionchus mayeri</name>
    <dbReference type="NCBI Taxonomy" id="1317129"/>
    <lineage>
        <taxon>Eukaryota</taxon>
        <taxon>Metazoa</taxon>
        <taxon>Ecdysozoa</taxon>
        <taxon>Nematoda</taxon>
        <taxon>Chromadorea</taxon>
        <taxon>Rhabditida</taxon>
        <taxon>Rhabditina</taxon>
        <taxon>Diplogasteromorpha</taxon>
        <taxon>Diplogasteroidea</taxon>
        <taxon>Neodiplogasteridae</taxon>
        <taxon>Pristionchus</taxon>
    </lineage>
</organism>
<dbReference type="Proteomes" id="UP001328107">
    <property type="component" value="Unassembled WGS sequence"/>
</dbReference>
<feature type="non-terminal residue" evidence="1">
    <location>
        <position position="1"/>
    </location>
</feature>
<gene>
    <name evidence="1" type="ORF">PMAYCL1PPCAC_19904</name>
</gene>
<dbReference type="AlphaFoldDB" id="A0AAN5I2V6"/>
<evidence type="ECO:0000313" key="2">
    <source>
        <dbReference type="Proteomes" id="UP001328107"/>
    </source>
</evidence>
<accession>A0AAN5I2V6</accession>
<evidence type="ECO:0000313" key="1">
    <source>
        <dbReference type="EMBL" id="GMR49709.1"/>
    </source>
</evidence>
<reference evidence="2" key="1">
    <citation type="submission" date="2022-10" db="EMBL/GenBank/DDBJ databases">
        <title>Genome assembly of Pristionchus species.</title>
        <authorList>
            <person name="Yoshida K."/>
            <person name="Sommer R.J."/>
        </authorList>
    </citation>
    <scope>NUCLEOTIDE SEQUENCE [LARGE SCALE GENOMIC DNA]</scope>
    <source>
        <strain evidence="2">RS5460</strain>
    </source>
</reference>
<name>A0AAN5I2V6_9BILA</name>
<sequence>SACILSKSERYANSYLEKVIMFEIHPSLTVSYRSMLSAFVNLSDLKSLNFFISQSRVVISIMTNRVEVGSWK</sequence>
<comment type="caution">
    <text evidence="1">The sequence shown here is derived from an EMBL/GenBank/DDBJ whole genome shotgun (WGS) entry which is preliminary data.</text>
</comment>
<keyword evidence="2" id="KW-1185">Reference proteome</keyword>